<sequence length="72" mass="7530">MPGITTTPKSPIASQGDPILEVSAPQQALLVETDLAAGLPERFLCCSYPTVHIALAHPCPLTHDQQPCLGPA</sequence>
<dbReference type="Proteomes" id="UP000010816">
    <property type="component" value="Chromosome"/>
</dbReference>
<name>L0GZD2_9GAMM</name>
<keyword evidence="2" id="KW-1185">Reference proteome</keyword>
<dbReference type="STRING" id="765912.Thimo_3448"/>
<organism evidence="1 2">
    <name type="scientific">Thioflavicoccus mobilis 8321</name>
    <dbReference type="NCBI Taxonomy" id="765912"/>
    <lineage>
        <taxon>Bacteria</taxon>
        <taxon>Pseudomonadati</taxon>
        <taxon>Pseudomonadota</taxon>
        <taxon>Gammaproteobacteria</taxon>
        <taxon>Chromatiales</taxon>
        <taxon>Chromatiaceae</taxon>
        <taxon>Thioflavicoccus</taxon>
    </lineage>
</organism>
<dbReference type="HOGENOM" id="CLU_2721029_0_0_6"/>
<evidence type="ECO:0000313" key="2">
    <source>
        <dbReference type="Proteomes" id="UP000010816"/>
    </source>
</evidence>
<dbReference type="RefSeq" id="WP_015282240.1">
    <property type="nucleotide sequence ID" value="NC_019940.1"/>
</dbReference>
<accession>L0GZD2</accession>
<proteinExistence type="predicted"/>
<gene>
    <name evidence="1" type="ORF">Thimo_3448</name>
</gene>
<dbReference type="KEGG" id="tmb:Thimo_3448"/>
<dbReference type="EMBL" id="CP003051">
    <property type="protein sequence ID" value="AGA92113.1"/>
    <property type="molecule type" value="Genomic_DNA"/>
</dbReference>
<dbReference type="AlphaFoldDB" id="L0GZD2"/>
<dbReference type="OrthoDB" id="8895745at2"/>
<evidence type="ECO:0000313" key="1">
    <source>
        <dbReference type="EMBL" id="AGA92113.1"/>
    </source>
</evidence>
<reference evidence="1 2" key="1">
    <citation type="submission" date="2011-09" db="EMBL/GenBank/DDBJ databases">
        <title>Complete sequence of chromosome of Thioflavicoccus mobilis 8321.</title>
        <authorList>
            <consortium name="US DOE Joint Genome Institute"/>
            <person name="Lucas S."/>
            <person name="Han J."/>
            <person name="Lapidus A."/>
            <person name="Cheng J.-F."/>
            <person name="Goodwin L."/>
            <person name="Pitluck S."/>
            <person name="Peters L."/>
            <person name="Ovchinnikova G."/>
            <person name="Lu M."/>
            <person name="Detter J.C."/>
            <person name="Han C."/>
            <person name="Tapia R."/>
            <person name="Land M."/>
            <person name="Hauser L."/>
            <person name="Kyrpides N."/>
            <person name="Ivanova N."/>
            <person name="Pagani I."/>
            <person name="Vogl K."/>
            <person name="Liu Z."/>
            <person name="Imhoff J."/>
            <person name="Thiel V."/>
            <person name="Frigaard N.-U."/>
            <person name="Bryant D."/>
            <person name="Woyke T."/>
        </authorList>
    </citation>
    <scope>NUCLEOTIDE SEQUENCE [LARGE SCALE GENOMIC DNA]</scope>
    <source>
        <strain evidence="1 2">8321</strain>
    </source>
</reference>
<protein>
    <submittedName>
        <fullName evidence="1">Uncharacterized protein</fullName>
    </submittedName>
</protein>